<proteinExistence type="predicted"/>
<evidence type="ECO:0000313" key="3">
    <source>
        <dbReference type="Proteomes" id="UP000789759"/>
    </source>
</evidence>
<feature type="transmembrane region" description="Helical" evidence="1">
    <location>
        <begin position="6"/>
        <end position="27"/>
    </location>
</feature>
<evidence type="ECO:0000313" key="2">
    <source>
        <dbReference type="EMBL" id="CAG8824463.1"/>
    </source>
</evidence>
<organism evidence="2 3">
    <name type="scientific">Cetraspora pellucida</name>
    <dbReference type="NCBI Taxonomy" id="1433469"/>
    <lineage>
        <taxon>Eukaryota</taxon>
        <taxon>Fungi</taxon>
        <taxon>Fungi incertae sedis</taxon>
        <taxon>Mucoromycota</taxon>
        <taxon>Glomeromycotina</taxon>
        <taxon>Glomeromycetes</taxon>
        <taxon>Diversisporales</taxon>
        <taxon>Gigasporaceae</taxon>
        <taxon>Cetraspora</taxon>
    </lineage>
</organism>
<dbReference type="OrthoDB" id="67850at2759"/>
<accession>A0A9N9KG29</accession>
<dbReference type="EMBL" id="CAJVQA010054361">
    <property type="protein sequence ID" value="CAG8824463.1"/>
    <property type="molecule type" value="Genomic_DNA"/>
</dbReference>
<comment type="caution">
    <text evidence="2">The sequence shown here is derived from an EMBL/GenBank/DDBJ whole genome shotgun (WGS) entry which is preliminary data.</text>
</comment>
<keyword evidence="1" id="KW-0472">Membrane</keyword>
<sequence>MFNANIHGTGFHFLVMSTAPGSIYGFACGSTELSKIQKIYLFVTTSCVYAVVVIFQIGYSLLQSQ</sequence>
<reference evidence="2" key="1">
    <citation type="submission" date="2021-06" db="EMBL/GenBank/DDBJ databases">
        <authorList>
            <person name="Kallberg Y."/>
            <person name="Tangrot J."/>
            <person name="Rosling A."/>
        </authorList>
    </citation>
    <scope>NUCLEOTIDE SEQUENCE</scope>
    <source>
        <strain evidence="2">FL966</strain>
    </source>
</reference>
<gene>
    <name evidence="2" type="ORF">CPELLU_LOCUS19998</name>
</gene>
<keyword evidence="1" id="KW-1133">Transmembrane helix</keyword>
<name>A0A9N9KG29_9GLOM</name>
<feature type="transmembrane region" description="Helical" evidence="1">
    <location>
        <begin position="39"/>
        <end position="62"/>
    </location>
</feature>
<keyword evidence="3" id="KW-1185">Reference proteome</keyword>
<dbReference type="Proteomes" id="UP000789759">
    <property type="component" value="Unassembled WGS sequence"/>
</dbReference>
<evidence type="ECO:0000256" key="1">
    <source>
        <dbReference type="SAM" id="Phobius"/>
    </source>
</evidence>
<protein>
    <submittedName>
        <fullName evidence="2">24523_t:CDS:1</fullName>
    </submittedName>
</protein>
<feature type="non-terminal residue" evidence="2">
    <location>
        <position position="65"/>
    </location>
</feature>
<keyword evidence="1" id="KW-0812">Transmembrane</keyword>
<dbReference type="AlphaFoldDB" id="A0A9N9KG29"/>